<protein>
    <submittedName>
        <fullName evidence="2">Uncharacterized protein</fullName>
    </submittedName>
</protein>
<dbReference type="AlphaFoldDB" id="A0ABD1YVP6"/>
<evidence type="ECO:0000313" key="2">
    <source>
        <dbReference type="EMBL" id="KAL2634849.1"/>
    </source>
</evidence>
<feature type="chain" id="PRO_5044865441" evidence="1">
    <location>
        <begin position="18"/>
        <end position="85"/>
    </location>
</feature>
<dbReference type="Proteomes" id="UP001605036">
    <property type="component" value="Unassembled WGS sequence"/>
</dbReference>
<proteinExistence type="predicted"/>
<keyword evidence="1" id="KW-0732">Signal</keyword>
<accession>A0ABD1YVP6</accession>
<sequence length="85" mass="9309">MSFFSTILLCLFSAVTTIGFFKRAGWISVHPERVESAGSRRAFEAAISAGELIVAKGLLAGSIIIKKSFEIYEAAKGRQGRRRDD</sequence>
<dbReference type="EMBL" id="JBHFFA010000003">
    <property type="protein sequence ID" value="KAL2634849.1"/>
    <property type="molecule type" value="Genomic_DNA"/>
</dbReference>
<organism evidence="2 3">
    <name type="scientific">Riccia fluitans</name>
    <dbReference type="NCBI Taxonomy" id="41844"/>
    <lineage>
        <taxon>Eukaryota</taxon>
        <taxon>Viridiplantae</taxon>
        <taxon>Streptophyta</taxon>
        <taxon>Embryophyta</taxon>
        <taxon>Marchantiophyta</taxon>
        <taxon>Marchantiopsida</taxon>
        <taxon>Marchantiidae</taxon>
        <taxon>Marchantiales</taxon>
        <taxon>Ricciaceae</taxon>
        <taxon>Riccia</taxon>
    </lineage>
</organism>
<keyword evidence="3" id="KW-1185">Reference proteome</keyword>
<feature type="signal peptide" evidence="1">
    <location>
        <begin position="1"/>
        <end position="17"/>
    </location>
</feature>
<comment type="caution">
    <text evidence="2">The sequence shown here is derived from an EMBL/GenBank/DDBJ whole genome shotgun (WGS) entry which is preliminary data.</text>
</comment>
<evidence type="ECO:0000313" key="3">
    <source>
        <dbReference type="Proteomes" id="UP001605036"/>
    </source>
</evidence>
<name>A0ABD1YVP6_9MARC</name>
<evidence type="ECO:0000256" key="1">
    <source>
        <dbReference type="SAM" id="SignalP"/>
    </source>
</evidence>
<gene>
    <name evidence="2" type="ORF">R1flu_006328</name>
</gene>
<reference evidence="2 3" key="1">
    <citation type="submission" date="2024-09" db="EMBL/GenBank/DDBJ databases">
        <title>Chromosome-scale assembly of Riccia fluitans.</title>
        <authorList>
            <person name="Paukszto L."/>
            <person name="Sawicki J."/>
            <person name="Karawczyk K."/>
            <person name="Piernik-Szablinska J."/>
            <person name="Szczecinska M."/>
            <person name="Mazdziarz M."/>
        </authorList>
    </citation>
    <scope>NUCLEOTIDE SEQUENCE [LARGE SCALE GENOMIC DNA]</scope>
    <source>
        <strain evidence="2">Rf_01</strain>
        <tissue evidence="2">Aerial parts of the thallus</tissue>
    </source>
</reference>